<evidence type="ECO:0000256" key="1">
    <source>
        <dbReference type="ARBA" id="ARBA00023002"/>
    </source>
</evidence>
<dbReference type="InterPro" id="IPR013154">
    <property type="entry name" value="ADH-like_N"/>
</dbReference>
<dbReference type="RefSeq" id="WP_119051330.1">
    <property type="nucleotide sequence ID" value="NZ_CP032157.1"/>
</dbReference>
<proteinExistence type="predicted"/>
<accession>A0A3B7MQ56</accession>
<dbReference type="PROSITE" id="PS01162">
    <property type="entry name" value="QOR_ZETA_CRYSTAL"/>
    <property type="match status" value="1"/>
</dbReference>
<organism evidence="3 4">
    <name type="scientific">Paraflavitalea soli</name>
    <dbReference type="NCBI Taxonomy" id="2315862"/>
    <lineage>
        <taxon>Bacteria</taxon>
        <taxon>Pseudomonadati</taxon>
        <taxon>Bacteroidota</taxon>
        <taxon>Chitinophagia</taxon>
        <taxon>Chitinophagales</taxon>
        <taxon>Chitinophagaceae</taxon>
        <taxon>Paraflavitalea</taxon>
    </lineage>
</organism>
<keyword evidence="4" id="KW-1185">Reference proteome</keyword>
<name>A0A3B7MQ56_9BACT</name>
<dbReference type="CDD" id="cd05289">
    <property type="entry name" value="MDR_like_2"/>
    <property type="match status" value="1"/>
</dbReference>
<evidence type="ECO:0000313" key="4">
    <source>
        <dbReference type="Proteomes" id="UP000263900"/>
    </source>
</evidence>
<dbReference type="GO" id="GO:0016491">
    <property type="term" value="F:oxidoreductase activity"/>
    <property type="evidence" value="ECO:0007669"/>
    <property type="project" value="UniProtKB-KW"/>
</dbReference>
<protein>
    <submittedName>
        <fullName evidence="3">NADP-dependent oxidoreductase</fullName>
    </submittedName>
</protein>
<dbReference type="Proteomes" id="UP000263900">
    <property type="component" value="Chromosome"/>
</dbReference>
<dbReference type="InterPro" id="IPR050700">
    <property type="entry name" value="YIM1/Zinc_Alcohol_DH_Fams"/>
</dbReference>
<dbReference type="InterPro" id="IPR020843">
    <property type="entry name" value="ER"/>
</dbReference>
<reference evidence="3 4" key="1">
    <citation type="submission" date="2018-09" db="EMBL/GenBank/DDBJ databases">
        <title>Genome sequencing of strain 6GH32-13.</title>
        <authorList>
            <person name="Weon H.-Y."/>
            <person name="Heo J."/>
            <person name="Kwon S.-W."/>
        </authorList>
    </citation>
    <scope>NUCLEOTIDE SEQUENCE [LARGE SCALE GENOMIC DNA]</scope>
    <source>
        <strain evidence="3 4">5GH32-13</strain>
    </source>
</reference>
<keyword evidence="1" id="KW-0560">Oxidoreductase</keyword>
<gene>
    <name evidence="3" type="ORF">D3H65_16325</name>
</gene>
<dbReference type="PANTHER" id="PTHR11695:SF294">
    <property type="entry name" value="RETICULON-4-INTERACTING PROTEIN 1, MITOCHONDRIAL"/>
    <property type="match status" value="1"/>
</dbReference>
<dbReference type="OrthoDB" id="634508at2"/>
<dbReference type="SUPFAM" id="SSF51735">
    <property type="entry name" value="NAD(P)-binding Rossmann-fold domains"/>
    <property type="match status" value="1"/>
</dbReference>
<dbReference type="SUPFAM" id="SSF50129">
    <property type="entry name" value="GroES-like"/>
    <property type="match status" value="1"/>
</dbReference>
<dbReference type="EMBL" id="CP032157">
    <property type="protein sequence ID" value="AXY75449.1"/>
    <property type="molecule type" value="Genomic_DNA"/>
</dbReference>
<sequence>MKAIVLQDFGGTENLIFKDIPTPSIKDDEVLIQSKALSINPVDIKTRSGKGMAGRIKDLMPVVLGWDVSGIVVETGKNVTRFKTGDEVFGMVNFPGLGNAYAEFVAAPASHLALKPANITHEAAAAATLAALTAWQALVTEAKVQPGQRVLIQAAAGGVGHFAVQIAKYLGAYVVGTSSAANKAFVLGLGADEHIDYHTQPLDAAGKDHDFVLDPISGDNIERSFEVMKKGGIALSIVSAFADLVKEKAAAKGINGYFFMVSTNEKDIQSIADLLAKGITQPYVSKIFPFEEMAAAHEALATGRTLGKIIVTV</sequence>
<dbReference type="Pfam" id="PF13602">
    <property type="entry name" value="ADH_zinc_N_2"/>
    <property type="match status" value="1"/>
</dbReference>
<evidence type="ECO:0000313" key="3">
    <source>
        <dbReference type="EMBL" id="AXY75449.1"/>
    </source>
</evidence>
<dbReference type="Gene3D" id="3.40.50.720">
    <property type="entry name" value="NAD(P)-binding Rossmann-like Domain"/>
    <property type="match status" value="1"/>
</dbReference>
<dbReference type="InterPro" id="IPR036291">
    <property type="entry name" value="NAD(P)-bd_dom_sf"/>
</dbReference>
<dbReference type="PANTHER" id="PTHR11695">
    <property type="entry name" value="ALCOHOL DEHYDROGENASE RELATED"/>
    <property type="match status" value="1"/>
</dbReference>
<dbReference type="Gene3D" id="3.90.180.10">
    <property type="entry name" value="Medium-chain alcohol dehydrogenases, catalytic domain"/>
    <property type="match status" value="1"/>
</dbReference>
<dbReference type="SMART" id="SM00829">
    <property type="entry name" value="PKS_ER"/>
    <property type="match status" value="1"/>
</dbReference>
<evidence type="ECO:0000259" key="2">
    <source>
        <dbReference type="SMART" id="SM00829"/>
    </source>
</evidence>
<dbReference type="InterPro" id="IPR011032">
    <property type="entry name" value="GroES-like_sf"/>
</dbReference>
<dbReference type="KEGG" id="pseg:D3H65_16325"/>
<dbReference type="Pfam" id="PF08240">
    <property type="entry name" value="ADH_N"/>
    <property type="match status" value="1"/>
</dbReference>
<dbReference type="AlphaFoldDB" id="A0A3B7MQ56"/>
<dbReference type="InterPro" id="IPR002364">
    <property type="entry name" value="Quin_OxRdtase/zeta-crystal_CS"/>
</dbReference>
<dbReference type="GO" id="GO:0008270">
    <property type="term" value="F:zinc ion binding"/>
    <property type="evidence" value="ECO:0007669"/>
    <property type="project" value="InterPro"/>
</dbReference>
<feature type="domain" description="Enoyl reductase (ER)" evidence="2">
    <location>
        <begin position="10"/>
        <end position="311"/>
    </location>
</feature>